<feature type="non-terminal residue" evidence="21">
    <location>
        <position position="1"/>
    </location>
</feature>
<dbReference type="InterPro" id="IPR036259">
    <property type="entry name" value="MFS_trans_sf"/>
</dbReference>
<evidence type="ECO:0000256" key="4">
    <source>
        <dbReference type="ARBA" id="ARBA00007222"/>
    </source>
</evidence>
<dbReference type="Gene3D" id="2.80.10.50">
    <property type="match status" value="1"/>
</dbReference>
<evidence type="ECO:0000256" key="17">
    <source>
        <dbReference type="ARBA" id="ARBA00059310"/>
    </source>
</evidence>
<dbReference type="InterPro" id="IPR002666">
    <property type="entry name" value="Folate_carrier"/>
</dbReference>
<dbReference type="Pfam" id="PF02366">
    <property type="entry name" value="PMT"/>
    <property type="match status" value="1"/>
</dbReference>
<comment type="pathway">
    <text evidence="2">Protein modification; protein glycosylation.</text>
</comment>
<dbReference type="Pfam" id="PF16192">
    <property type="entry name" value="PMT_4TMC"/>
    <property type="match status" value="1"/>
</dbReference>
<evidence type="ECO:0000256" key="5">
    <source>
        <dbReference type="ARBA" id="ARBA00012839"/>
    </source>
</evidence>
<comment type="subunit">
    <text evidence="18">Interacts with tw/POMT2.</text>
</comment>
<accession>N6UCU0</accession>
<protein>
    <recommendedName>
        <fullName evidence="19">Protein O-mannosyltransferase 1</fullName>
        <ecNumber evidence="5">2.4.1.109</ecNumber>
    </recommendedName>
    <alternativeName>
        <fullName evidence="20">Protein rotated abdomen</fullName>
    </alternativeName>
</protein>
<dbReference type="GO" id="GO:0090482">
    <property type="term" value="F:vitamin transmembrane transporter activity"/>
    <property type="evidence" value="ECO:0007669"/>
    <property type="project" value="InterPro"/>
</dbReference>
<dbReference type="PANTHER" id="PTHR10050">
    <property type="entry name" value="DOLICHYL-PHOSPHATE-MANNOSE--PROTEIN MANNOSYLTRANSFERASE"/>
    <property type="match status" value="1"/>
</dbReference>
<dbReference type="SUPFAM" id="SSF103473">
    <property type="entry name" value="MFS general substrate transporter"/>
    <property type="match status" value="1"/>
</dbReference>
<evidence type="ECO:0000256" key="7">
    <source>
        <dbReference type="ARBA" id="ARBA00022679"/>
    </source>
</evidence>
<dbReference type="EMBL" id="KB740904">
    <property type="protein sequence ID" value="ENN78451.1"/>
    <property type="molecule type" value="Genomic_DNA"/>
</dbReference>
<comment type="similarity">
    <text evidence="4">Belongs to the glycosyltransferase 39 family.</text>
</comment>
<dbReference type="PANTHER" id="PTHR10050:SF51">
    <property type="entry name" value="PROTEIN O-MANNOSYL-TRANSFERASE 1"/>
    <property type="match status" value="1"/>
</dbReference>
<dbReference type="SUPFAM" id="SSF82109">
    <property type="entry name" value="MIR domain"/>
    <property type="match status" value="1"/>
</dbReference>
<keyword evidence="11" id="KW-0290">Folate-binding</keyword>
<dbReference type="InterPro" id="IPR032421">
    <property type="entry name" value="PMT_4TMC"/>
</dbReference>
<evidence type="ECO:0000256" key="12">
    <source>
        <dbReference type="ARBA" id="ARBA00022989"/>
    </source>
</evidence>
<comment type="subcellular location">
    <subcellularLocation>
        <location evidence="1">Endoplasmic reticulum membrane</location>
        <topology evidence="1">Multi-pass membrane protein</topology>
    </subcellularLocation>
</comment>
<evidence type="ECO:0000256" key="1">
    <source>
        <dbReference type="ARBA" id="ARBA00004477"/>
    </source>
</evidence>
<keyword evidence="8" id="KW-0812">Transmembrane</keyword>
<organism evidence="21">
    <name type="scientific">Dendroctonus ponderosae</name>
    <name type="common">Mountain pine beetle</name>
    <dbReference type="NCBI Taxonomy" id="77166"/>
    <lineage>
        <taxon>Eukaryota</taxon>
        <taxon>Metazoa</taxon>
        <taxon>Ecdysozoa</taxon>
        <taxon>Arthropoda</taxon>
        <taxon>Hexapoda</taxon>
        <taxon>Insecta</taxon>
        <taxon>Pterygota</taxon>
        <taxon>Neoptera</taxon>
        <taxon>Endopterygota</taxon>
        <taxon>Coleoptera</taxon>
        <taxon>Polyphaga</taxon>
        <taxon>Cucujiformia</taxon>
        <taxon>Curculionidae</taxon>
        <taxon>Scolytinae</taxon>
        <taxon>Dendroctonus</taxon>
    </lineage>
</organism>
<evidence type="ECO:0000256" key="8">
    <source>
        <dbReference type="ARBA" id="ARBA00022692"/>
    </source>
</evidence>
<comment type="catalytic activity">
    <reaction evidence="16">
        <text>a di-trans,poly-cis-dolichyl beta-D-mannosyl phosphate + L-seryl-[protein] = 3-O-(alpha-D-mannosyl)-L-seryl-[protein] + a di-trans,poly-cis-dolichyl phosphate + H(+)</text>
        <dbReference type="Rhea" id="RHEA:17377"/>
        <dbReference type="Rhea" id="RHEA-COMP:9863"/>
        <dbReference type="Rhea" id="RHEA-COMP:13546"/>
        <dbReference type="Rhea" id="RHEA-COMP:19498"/>
        <dbReference type="Rhea" id="RHEA-COMP:19501"/>
        <dbReference type="ChEBI" id="CHEBI:15378"/>
        <dbReference type="ChEBI" id="CHEBI:29999"/>
        <dbReference type="ChEBI" id="CHEBI:57683"/>
        <dbReference type="ChEBI" id="CHEBI:58211"/>
        <dbReference type="ChEBI" id="CHEBI:137321"/>
        <dbReference type="EC" id="2.4.1.109"/>
    </reaction>
</comment>
<evidence type="ECO:0000256" key="9">
    <source>
        <dbReference type="ARBA" id="ARBA00022737"/>
    </source>
</evidence>
<dbReference type="InterPro" id="IPR036300">
    <property type="entry name" value="MIR_dom_sf"/>
</dbReference>
<evidence type="ECO:0000256" key="10">
    <source>
        <dbReference type="ARBA" id="ARBA00022824"/>
    </source>
</evidence>
<dbReference type="GO" id="GO:0005789">
    <property type="term" value="C:endoplasmic reticulum membrane"/>
    <property type="evidence" value="ECO:0007669"/>
    <property type="project" value="UniProtKB-SubCell"/>
</dbReference>
<evidence type="ECO:0000256" key="13">
    <source>
        <dbReference type="ARBA" id="ARBA00023136"/>
    </source>
</evidence>
<evidence type="ECO:0000256" key="6">
    <source>
        <dbReference type="ARBA" id="ARBA00022676"/>
    </source>
</evidence>
<evidence type="ECO:0000256" key="19">
    <source>
        <dbReference type="ARBA" id="ARBA00073145"/>
    </source>
</evidence>
<dbReference type="HOGENOM" id="CLU_269634_0_0_1"/>
<evidence type="ECO:0000256" key="2">
    <source>
        <dbReference type="ARBA" id="ARBA00004922"/>
    </source>
</evidence>
<evidence type="ECO:0000256" key="20">
    <source>
        <dbReference type="ARBA" id="ARBA00079036"/>
    </source>
</evidence>
<evidence type="ECO:0000256" key="3">
    <source>
        <dbReference type="ARBA" id="ARBA00005773"/>
    </source>
</evidence>
<comment type="catalytic activity">
    <reaction evidence="15">
        <text>a di-trans,poly-cis-dolichyl beta-D-mannosyl phosphate + L-threonyl-[protein] = 3-O-(alpha-D-mannosyl)-L-threonyl-[protein] + a di-trans,poly-cis-dolichyl phosphate + H(+)</text>
        <dbReference type="Rhea" id="RHEA:53396"/>
        <dbReference type="Rhea" id="RHEA-COMP:11060"/>
        <dbReference type="Rhea" id="RHEA-COMP:13547"/>
        <dbReference type="Rhea" id="RHEA-COMP:19498"/>
        <dbReference type="Rhea" id="RHEA-COMP:19501"/>
        <dbReference type="ChEBI" id="CHEBI:15378"/>
        <dbReference type="ChEBI" id="CHEBI:30013"/>
        <dbReference type="ChEBI" id="CHEBI:57683"/>
        <dbReference type="ChEBI" id="CHEBI:58211"/>
        <dbReference type="ChEBI" id="CHEBI:137323"/>
        <dbReference type="EC" id="2.4.1.109"/>
    </reaction>
</comment>
<dbReference type="GO" id="GO:0004169">
    <property type="term" value="F:dolichyl-phosphate-mannose-protein mannosyltransferase activity"/>
    <property type="evidence" value="ECO:0007669"/>
    <property type="project" value="UniProtKB-EC"/>
</dbReference>
<evidence type="ECO:0000256" key="18">
    <source>
        <dbReference type="ARBA" id="ARBA00061810"/>
    </source>
</evidence>
<evidence type="ECO:0000313" key="21">
    <source>
        <dbReference type="EMBL" id="ENN78451.1"/>
    </source>
</evidence>
<dbReference type="Pfam" id="PF02815">
    <property type="entry name" value="MIR"/>
    <property type="match status" value="1"/>
</dbReference>
<dbReference type="PROSITE" id="PS50919">
    <property type="entry name" value="MIR"/>
    <property type="match status" value="3"/>
</dbReference>
<dbReference type="Pfam" id="PF01770">
    <property type="entry name" value="Folate_carrier"/>
    <property type="match status" value="2"/>
</dbReference>
<name>N6UCU0_DENPD</name>
<sequence length="1212" mass="137828">MLFQKCQQHAKEAWFTVCLLLCAFGFLKEIRPSEPFIYEFLVGEWRNITDEQVNQLVYPVGTYSYLGLLVLVFLITDVCRYKPLIIILGLSGIVVWGMLLWTTSLLALQILEGFYGAFAACEVAYFTYIYAKVDKQYYQLVTSYTRAAILMGRFFSGLLGQLLISLRVLDYRQLNYITFAAMLAATVWSLFLPPVNQSIYFHRDSVTPLVFGEKTKGAFQLMWGHLRQGYASFYIIKWSIWWALSTCGFIQVQIYMQPLWAAIVSDPTEPIYNGVVESILTVLGFLGALAAGVLKVDWTTRGELALTCCSILQGFVMLIASQTQWILVGYVCYVVFGALFHLTITVASSEIAKCIKEDSYGLIFGINTFVALLFQTLLTLAAVTGHLGFALPPQSQYFVYGVLHVILGVIYIVIGLICWLSSKRDYRRASTVPEPPARTVVKWGLRTNRSEIFPKCGPILHDNVVSMETVKARKGKSKESMNDVGPAQELCPKRSWFKVNIEVDMVSTLLLLGALATRMYQLDKPRNIVFDELHYGKYVSMYMKNTFFFDAHPPLGKQLVALAAYVAGFDGQFKFDRIGSAYPETVPLTALRFVPALFGSLLIPTVYHLMLEMGLSEWTSIFAALLFLFDNALLTQSRFILMDSMLLFFGMFGILCVLKLQKHFKQPYTLPWFLWLVAATVSLTFGFCVKYAGLYSCLLGVAIVLRSFWRLLSDKSISDVALGLQFVTQAVVSASIAVTVYVVIFYIHLSVLHKAGPHDSIMTSAFQASLEGGLASITKGQPLLVAHGSQVTLRHTHGRTCWLHSHNAVYPIKYPDKRGSSHQQQITCYSFKDVNNWWIVKRPQKNDLVVEQPIDAIQHGDVVQLVHGITSRALNSHDVAAPISPQCQEVSCYIDYNISMPAQNLWRVDIINREQTGDKWHTIQSQVRLIHVDTSAALKFTGRQLPDWGFHQHEVAADRVLNQDDTVWNVEEHRYTKSDDQKQRERELVGAEMIPTAPTSLSFWEKFFELHYKMMVASTEGVQNHMYSSSPYEWPLMWRGIAYWVSSDSNAQIHLMGNVAVWYLGTLGLTLYFNMLVFYLLRRHRQCLDLDAPTWERFLLMGEVLFQGYIFHFIPYFFVERTLFLHHYLPAFAFKTLLFAATFEHVYSVLSTKFQAKTLANLVLLVGGGLMVAVVYVFKQFSVFSYGNVKLSTSDVLALRWQDSWDFIVHRY</sequence>
<evidence type="ECO:0000256" key="15">
    <source>
        <dbReference type="ARBA" id="ARBA00045085"/>
    </source>
</evidence>
<dbReference type="NCBIfam" id="TIGR00806">
    <property type="entry name" value="rfc"/>
    <property type="match status" value="1"/>
</dbReference>
<dbReference type="FunFam" id="2.80.10.50:FF:000012">
    <property type="entry name" value="Protein O-mannosyl-transferase 1"/>
    <property type="match status" value="1"/>
</dbReference>
<keyword evidence="9" id="KW-0677">Repeat</keyword>
<dbReference type="GO" id="GO:0005542">
    <property type="term" value="F:folic acid binding"/>
    <property type="evidence" value="ECO:0007669"/>
    <property type="project" value="UniProtKB-KW"/>
</dbReference>
<keyword evidence="10" id="KW-0256">Endoplasmic reticulum</keyword>
<dbReference type="InterPro" id="IPR003342">
    <property type="entry name" value="ArnT-like_N"/>
</dbReference>
<dbReference type="InterPro" id="IPR016093">
    <property type="entry name" value="MIR_motif"/>
</dbReference>
<proteinExistence type="inferred from homology"/>
<evidence type="ECO:0000256" key="11">
    <source>
        <dbReference type="ARBA" id="ARBA00022954"/>
    </source>
</evidence>
<dbReference type="SMART" id="SM00472">
    <property type="entry name" value="MIR"/>
    <property type="match status" value="3"/>
</dbReference>
<dbReference type="CDD" id="cd06174">
    <property type="entry name" value="MFS"/>
    <property type="match status" value="1"/>
</dbReference>
<comment type="similarity">
    <text evidence="3">Belongs to the reduced folate carrier (RFC) transporter (TC 2.A.48) family.</text>
</comment>
<keyword evidence="12" id="KW-1133">Transmembrane helix</keyword>
<dbReference type="Gene3D" id="1.20.1250.20">
    <property type="entry name" value="MFS general substrate transporter like domains"/>
    <property type="match status" value="1"/>
</dbReference>
<dbReference type="FunFam" id="1.20.1250.20:FF:000298">
    <property type="entry name" value="Thiamine transporter"/>
    <property type="match status" value="1"/>
</dbReference>
<dbReference type="AlphaFoldDB" id="N6UCU0"/>
<keyword evidence="7" id="KW-0808">Transferase</keyword>
<keyword evidence="14" id="KW-0325">Glycoprotein</keyword>
<dbReference type="EC" id="2.4.1.109" evidence="5"/>
<keyword evidence="6" id="KW-0328">Glycosyltransferase</keyword>
<dbReference type="CDD" id="cd23281">
    <property type="entry name" value="beta-trefoil_MIR_POMT1"/>
    <property type="match status" value="1"/>
</dbReference>
<evidence type="ECO:0000256" key="16">
    <source>
        <dbReference type="ARBA" id="ARBA00045102"/>
    </source>
</evidence>
<dbReference type="OrthoDB" id="18814at2759"/>
<gene>
    <name evidence="21" type="ORF">YQE_05089</name>
</gene>
<keyword evidence="13" id="KW-0472">Membrane</keyword>
<reference evidence="21" key="1">
    <citation type="journal article" date="2013" name="Genome Biol.">
        <title>Draft genome of the mountain pine beetle, Dendroctonus ponderosae Hopkins, a major forest pest.</title>
        <authorList>
            <person name="Keeling C.I."/>
            <person name="Yuen M.M."/>
            <person name="Liao N.Y."/>
            <person name="Docking T.R."/>
            <person name="Chan S.K."/>
            <person name="Taylor G.A."/>
            <person name="Palmquist D.L."/>
            <person name="Jackman S.D."/>
            <person name="Nguyen A."/>
            <person name="Li M."/>
            <person name="Henderson H."/>
            <person name="Janes J.K."/>
            <person name="Zhao Y."/>
            <person name="Pandoh P."/>
            <person name="Moore R."/>
            <person name="Sperling F.A."/>
            <person name="Huber D.P."/>
            <person name="Birol I."/>
            <person name="Jones S.J."/>
            <person name="Bohlmann J."/>
        </authorList>
    </citation>
    <scope>NUCLEOTIDE SEQUENCE</scope>
</reference>
<dbReference type="UniPathway" id="UPA00378"/>
<dbReference type="InterPro" id="IPR027005">
    <property type="entry name" value="PMT-like"/>
</dbReference>
<comment type="function">
    <text evidence="17">Rt/POMT1 and tw/POMT2 function as a protein O-mannosyltransferase in association with each other to generate and maintain normal muscle development.</text>
</comment>
<evidence type="ECO:0000256" key="14">
    <source>
        <dbReference type="ARBA" id="ARBA00023180"/>
    </source>
</evidence>